<dbReference type="Proteomes" id="UP000299102">
    <property type="component" value="Unassembled WGS sequence"/>
</dbReference>
<dbReference type="AlphaFoldDB" id="A0A4C2A551"/>
<evidence type="ECO:0000313" key="2">
    <source>
        <dbReference type="EMBL" id="GBP95208.1"/>
    </source>
</evidence>
<feature type="region of interest" description="Disordered" evidence="1">
    <location>
        <begin position="61"/>
        <end position="153"/>
    </location>
</feature>
<sequence>MAAAPRRYLDEPFLKIRPLIFLSAKAAPLNWFSSEIYRDRRRKAIGESPALCRAKWRAATKWTEKENENGTEVDIGDSADAGAGEDRNEKENENGTEVDIGDSAGAGAGGDRSEKENENGTEVDTGDSAGAGAGGDRNGTGTAVSDGEIFPYKRPEGRRTCGNTFYAALVCNTFISRQFPRLRPPPGVADPKSHFIYVRIKVRVFIIEINQQYLDCEHEKSKARLCEGAYPHGTRTVTENRGRNKRHMKCESLNVARADSPAQRVE</sequence>
<name>A0A4C2A551_EUMVA</name>
<feature type="compositionally biased region" description="Basic and acidic residues" evidence="1">
    <location>
        <begin position="84"/>
        <end position="93"/>
    </location>
</feature>
<comment type="caution">
    <text evidence="2">The sequence shown here is derived from an EMBL/GenBank/DDBJ whole genome shotgun (WGS) entry which is preliminary data.</text>
</comment>
<proteinExistence type="predicted"/>
<reference evidence="2 3" key="1">
    <citation type="journal article" date="2019" name="Commun. Biol.">
        <title>The bagworm genome reveals a unique fibroin gene that provides high tensile strength.</title>
        <authorList>
            <person name="Kono N."/>
            <person name="Nakamura H."/>
            <person name="Ohtoshi R."/>
            <person name="Tomita M."/>
            <person name="Numata K."/>
            <person name="Arakawa K."/>
        </authorList>
    </citation>
    <scope>NUCLEOTIDE SEQUENCE [LARGE SCALE GENOMIC DNA]</scope>
</reference>
<keyword evidence="3" id="KW-1185">Reference proteome</keyword>
<feature type="compositionally biased region" description="Gly residues" evidence="1">
    <location>
        <begin position="129"/>
        <end position="138"/>
    </location>
</feature>
<organism evidence="2 3">
    <name type="scientific">Eumeta variegata</name>
    <name type="common">Bagworm moth</name>
    <name type="synonym">Eumeta japonica</name>
    <dbReference type="NCBI Taxonomy" id="151549"/>
    <lineage>
        <taxon>Eukaryota</taxon>
        <taxon>Metazoa</taxon>
        <taxon>Ecdysozoa</taxon>
        <taxon>Arthropoda</taxon>
        <taxon>Hexapoda</taxon>
        <taxon>Insecta</taxon>
        <taxon>Pterygota</taxon>
        <taxon>Neoptera</taxon>
        <taxon>Endopterygota</taxon>
        <taxon>Lepidoptera</taxon>
        <taxon>Glossata</taxon>
        <taxon>Ditrysia</taxon>
        <taxon>Tineoidea</taxon>
        <taxon>Psychidae</taxon>
        <taxon>Oiketicinae</taxon>
        <taxon>Eumeta</taxon>
    </lineage>
</organism>
<evidence type="ECO:0000256" key="1">
    <source>
        <dbReference type="SAM" id="MobiDB-lite"/>
    </source>
</evidence>
<evidence type="ECO:0000313" key="3">
    <source>
        <dbReference type="Proteomes" id="UP000299102"/>
    </source>
</evidence>
<accession>A0A4C2A551</accession>
<protein>
    <submittedName>
        <fullName evidence="2">Uncharacterized protein</fullName>
    </submittedName>
</protein>
<dbReference type="EMBL" id="BGZK01002599">
    <property type="protein sequence ID" value="GBP95208.1"/>
    <property type="molecule type" value="Genomic_DNA"/>
</dbReference>
<gene>
    <name evidence="2" type="ORF">EVAR_67216_1</name>
</gene>